<dbReference type="GO" id="GO:0005737">
    <property type="term" value="C:cytoplasm"/>
    <property type="evidence" value="ECO:0007669"/>
    <property type="project" value="UniProtKB-SubCell"/>
</dbReference>
<dbReference type="InterPro" id="IPR031470">
    <property type="entry name" value="CEP63/Deup1_N"/>
</dbReference>
<reference evidence="6" key="2">
    <citation type="submission" date="2025-09" db="UniProtKB">
        <authorList>
            <consortium name="Ensembl"/>
        </authorList>
    </citation>
    <scope>IDENTIFICATION</scope>
</reference>
<dbReference type="Pfam" id="PF17045">
    <property type="entry name" value="CEP63"/>
    <property type="match status" value="1"/>
</dbReference>
<keyword evidence="3 4" id="KW-0175">Coiled coil</keyword>
<evidence type="ECO:0000313" key="7">
    <source>
        <dbReference type="Proteomes" id="UP000694555"/>
    </source>
</evidence>
<evidence type="ECO:0000256" key="3">
    <source>
        <dbReference type="ARBA" id="ARBA00023054"/>
    </source>
</evidence>
<name>A0A8C0BQ20_9AVES</name>
<accession>A0A8C0BQ20</accession>
<dbReference type="PANTHER" id="PTHR18875">
    <property type="entry name" value="SARCOMA ANTIGEN NY-SAR-24/CYTOSKELETAL PROTEIN SOJO"/>
    <property type="match status" value="1"/>
</dbReference>
<feature type="coiled-coil region" evidence="4">
    <location>
        <begin position="14"/>
        <end position="55"/>
    </location>
</feature>
<evidence type="ECO:0000313" key="6">
    <source>
        <dbReference type="Ensembl" id="ENSBJAP00000019775.1"/>
    </source>
</evidence>
<feature type="domain" description="CEP63/Deup1 N-terminal" evidence="5">
    <location>
        <begin position="1"/>
        <end position="78"/>
    </location>
</feature>
<sequence length="105" mass="12244">IMVNSKKVEWGRKMKALEAKVDIQDQELASAQSKLDQKGQEVGLLRQKLEDLQKTKYEMAQNYETQFQALQSQVRKISVSLFYDCCMKSLYMPNGIDVPLLIWER</sequence>
<evidence type="ECO:0000256" key="2">
    <source>
        <dbReference type="ARBA" id="ARBA00022490"/>
    </source>
</evidence>
<reference evidence="6" key="1">
    <citation type="submission" date="2025-08" db="UniProtKB">
        <authorList>
            <consortium name="Ensembl"/>
        </authorList>
    </citation>
    <scope>IDENTIFICATION</scope>
</reference>
<keyword evidence="7" id="KW-1185">Reference proteome</keyword>
<evidence type="ECO:0000256" key="4">
    <source>
        <dbReference type="SAM" id="Coils"/>
    </source>
</evidence>
<dbReference type="Ensembl" id="ENSBJAT00000020336.1">
    <property type="protein sequence ID" value="ENSBJAP00000019775.1"/>
    <property type="gene ID" value="ENSBJAG00000013007.1"/>
</dbReference>
<dbReference type="GO" id="GO:0098535">
    <property type="term" value="P:de novo centriole assembly involved in multi-ciliated epithelial cell differentiation"/>
    <property type="evidence" value="ECO:0007669"/>
    <property type="project" value="TreeGrafter"/>
</dbReference>
<dbReference type="AlphaFoldDB" id="A0A8C0BQ20"/>
<evidence type="ECO:0000256" key="1">
    <source>
        <dbReference type="ARBA" id="ARBA00004496"/>
    </source>
</evidence>
<dbReference type="Proteomes" id="UP000694555">
    <property type="component" value="Unplaced"/>
</dbReference>
<organism evidence="6 7">
    <name type="scientific">Buteo japonicus</name>
    <dbReference type="NCBI Taxonomy" id="224669"/>
    <lineage>
        <taxon>Eukaryota</taxon>
        <taxon>Metazoa</taxon>
        <taxon>Chordata</taxon>
        <taxon>Craniata</taxon>
        <taxon>Vertebrata</taxon>
        <taxon>Euteleostomi</taxon>
        <taxon>Archelosauria</taxon>
        <taxon>Archosauria</taxon>
        <taxon>Dinosauria</taxon>
        <taxon>Saurischia</taxon>
        <taxon>Theropoda</taxon>
        <taxon>Coelurosauria</taxon>
        <taxon>Aves</taxon>
        <taxon>Neognathae</taxon>
        <taxon>Neoaves</taxon>
        <taxon>Telluraves</taxon>
        <taxon>Accipitrimorphae</taxon>
        <taxon>Accipitriformes</taxon>
        <taxon>Accipitridae</taxon>
        <taxon>Accipitrinae</taxon>
        <taxon>Buteo</taxon>
    </lineage>
</organism>
<dbReference type="GO" id="GO:0005814">
    <property type="term" value="C:centriole"/>
    <property type="evidence" value="ECO:0007669"/>
    <property type="project" value="TreeGrafter"/>
</dbReference>
<dbReference type="GO" id="GO:0098536">
    <property type="term" value="C:deuterosome"/>
    <property type="evidence" value="ECO:0007669"/>
    <property type="project" value="TreeGrafter"/>
</dbReference>
<dbReference type="PANTHER" id="PTHR18875:SF5">
    <property type="entry name" value="DEUTEROSOME ASSEMBLY PROTEIN 1"/>
    <property type="match status" value="1"/>
</dbReference>
<comment type="subcellular location">
    <subcellularLocation>
        <location evidence="1">Cytoplasm</location>
    </subcellularLocation>
</comment>
<evidence type="ECO:0000259" key="5">
    <source>
        <dbReference type="Pfam" id="PF17045"/>
    </source>
</evidence>
<protein>
    <recommendedName>
        <fullName evidence="5">CEP63/Deup1 N-terminal domain-containing protein</fullName>
    </recommendedName>
</protein>
<dbReference type="GO" id="GO:0007099">
    <property type="term" value="P:centriole replication"/>
    <property type="evidence" value="ECO:0007669"/>
    <property type="project" value="TreeGrafter"/>
</dbReference>
<keyword evidence="2" id="KW-0963">Cytoplasm</keyword>
<proteinExistence type="predicted"/>